<sequence>MSIYPYMTYDEVYGNKFVRPDYVGDHDVTGKALMYVALELMMFFIMWCFTYERIVFGLALLISCGLALISIWSFYVSFWSQVVAGFAMAILMIVSVCIELFEPEYSFFKVAFPGAGPEGIQFLIGYSIFLAFWWTYRAWLSLKAAFCIAFHRAYKRNWDEGIKERKEEEARIAAERERAPADRDVEAAEEIVELQDI</sequence>
<dbReference type="HOGENOM" id="CLU_1385263_0_0_1"/>
<dbReference type="InParanoid" id="G0P8P2"/>
<evidence type="ECO:0000313" key="2">
    <source>
        <dbReference type="EMBL" id="EGT47950.1"/>
    </source>
</evidence>
<keyword evidence="3" id="KW-1185">Reference proteome</keyword>
<feature type="transmembrane region" description="Helical" evidence="1">
    <location>
        <begin position="122"/>
        <end position="140"/>
    </location>
</feature>
<dbReference type="Proteomes" id="UP000008068">
    <property type="component" value="Unassembled WGS sequence"/>
</dbReference>
<dbReference type="EMBL" id="GL380137">
    <property type="protein sequence ID" value="EGT47950.1"/>
    <property type="molecule type" value="Genomic_DNA"/>
</dbReference>
<evidence type="ECO:0000256" key="1">
    <source>
        <dbReference type="SAM" id="Phobius"/>
    </source>
</evidence>
<keyword evidence="1" id="KW-1133">Transmembrane helix</keyword>
<feature type="transmembrane region" description="Helical" evidence="1">
    <location>
        <begin position="32"/>
        <end position="49"/>
    </location>
</feature>
<name>G0P8P2_CAEBE</name>
<reference evidence="3" key="1">
    <citation type="submission" date="2011-07" db="EMBL/GenBank/DDBJ databases">
        <authorList>
            <consortium name="Caenorhabditis brenneri Sequencing and Analysis Consortium"/>
            <person name="Wilson R.K."/>
        </authorList>
    </citation>
    <scope>NUCLEOTIDE SEQUENCE [LARGE SCALE GENOMIC DNA]</scope>
    <source>
        <strain evidence="3">PB2801</strain>
    </source>
</reference>
<keyword evidence="1" id="KW-0472">Membrane</keyword>
<feature type="transmembrane region" description="Helical" evidence="1">
    <location>
        <begin position="82"/>
        <end position="101"/>
    </location>
</feature>
<feature type="transmembrane region" description="Helical" evidence="1">
    <location>
        <begin position="56"/>
        <end position="76"/>
    </location>
</feature>
<gene>
    <name evidence="2" type="ORF">CAEBREN_01581</name>
</gene>
<accession>G0P8P2</accession>
<dbReference type="AlphaFoldDB" id="G0P8P2"/>
<proteinExistence type="predicted"/>
<dbReference type="FunCoup" id="G0P8P2">
    <property type="interactions" value="440"/>
</dbReference>
<keyword evidence="1" id="KW-0812">Transmembrane</keyword>
<protein>
    <submittedName>
        <fullName evidence="2">Uncharacterized protein</fullName>
    </submittedName>
</protein>
<evidence type="ECO:0000313" key="3">
    <source>
        <dbReference type="Proteomes" id="UP000008068"/>
    </source>
</evidence>
<organism evidence="3">
    <name type="scientific">Caenorhabditis brenneri</name>
    <name type="common">Nematode worm</name>
    <dbReference type="NCBI Taxonomy" id="135651"/>
    <lineage>
        <taxon>Eukaryota</taxon>
        <taxon>Metazoa</taxon>
        <taxon>Ecdysozoa</taxon>
        <taxon>Nematoda</taxon>
        <taxon>Chromadorea</taxon>
        <taxon>Rhabditida</taxon>
        <taxon>Rhabditina</taxon>
        <taxon>Rhabditomorpha</taxon>
        <taxon>Rhabditoidea</taxon>
        <taxon>Rhabditidae</taxon>
        <taxon>Peloderinae</taxon>
        <taxon>Caenorhabditis</taxon>
    </lineage>
</organism>